<comment type="caution">
    <text evidence="2">The sequence shown here is derived from an EMBL/GenBank/DDBJ whole genome shotgun (WGS) entry which is preliminary data.</text>
</comment>
<evidence type="ECO:0000256" key="1">
    <source>
        <dbReference type="SAM" id="MobiDB-lite"/>
    </source>
</evidence>
<evidence type="ECO:0000313" key="2">
    <source>
        <dbReference type="EMBL" id="GFF88835.1"/>
    </source>
</evidence>
<feature type="region of interest" description="Disordered" evidence="1">
    <location>
        <begin position="1"/>
        <end position="63"/>
    </location>
</feature>
<dbReference type="EMBL" id="BLKI01000065">
    <property type="protein sequence ID" value="GFF88835.1"/>
    <property type="molecule type" value="Genomic_DNA"/>
</dbReference>
<organism evidence="2 3">
    <name type="scientific">Aspergillus lentulus</name>
    <dbReference type="NCBI Taxonomy" id="293939"/>
    <lineage>
        <taxon>Eukaryota</taxon>
        <taxon>Fungi</taxon>
        <taxon>Dikarya</taxon>
        <taxon>Ascomycota</taxon>
        <taxon>Pezizomycotina</taxon>
        <taxon>Eurotiomycetes</taxon>
        <taxon>Eurotiomycetidae</taxon>
        <taxon>Eurotiales</taxon>
        <taxon>Aspergillaceae</taxon>
        <taxon>Aspergillus</taxon>
        <taxon>Aspergillus subgen. Fumigati</taxon>
    </lineage>
</organism>
<keyword evidence="3" id="KW-1185">Reference proteome</keyword>
<protein>
    <submittedName>
        <fullName evidence="2">Uncharacterized protein</fullName>
    </submittedName>
</protein>
<name>A0ABQ1AVI5_ASPLE</name>
<feature type="compositionally biased region" description="Basic and acidic residues" evidence="1">
    <location>
        <begin position="120"/>
        <end position="131"/>
    </location>
</feature>
<feature type="region of interest" description="Disordered" evidence="1">
    <location>
        <begin position="112"/>
        <end position="131"/>
    </location>
</feature>
<evidence type="ECO:0000313" key="3">
    <source>
        <dbReference type="Proteomes" id="UP000465220"/>
    </source>
</evidence>
<feature type="compositionally biased region" description="Polar residues" evidence="1">
    <location>
        <begin position="1"/>
        <end position="12"/>
    </location>
</feature>
<proteinExistence type="predicted"/>
<gene>
    <name evidence="2" type="ORF">IFM60648_08525</name>
</gene>
<accession>A0ABQ1AVI5</accession>
<sequence length="131" mass="14378">MSSLQNQNTKSQAVKIESAQTGPAEREVSNGGKYNATPRGSNDIVGNDSHSNPNGLEQADAHDNCDADWEVVSSAQCGEKGSNQAFHGHTGHFSVDVGWGKRKHRLYSSDWSFGHHHHQHHDDRHGERGTQ</sequence>
<dbReference type="Proteomes" id="UP000465220">
    <property type="component" value="Unassembled WGS sequence"/>
</dbReference>
<reference evidence="2 3" key="1">
    <citation type="submission" date="2020-01" db="EMBL/GenBank/DDBJ databases">
        <title>Draft genome sequence of Aspergillus lentulus IFM 60648.</title>
        <authorList>
            <person name="Takahashi H."/>
            <person name="Yaguchi T."/>
        </authorList>
    </citation>
    <scope>NUCLEOTIDE SEQUENCE [LARGE SCALE GENOMIC DNA]</scope>
    <source>
        <strain evidence="2 3">IFM 60648</strain>
    </source>
</reference>